<dbReference type="GO" id="GO:0005737">
    <property type="term" value="C:cytoplasm"/>
    <property type="evidence" value="ECO:0007669"/>
    <property type="project" value="TreeGrafter"/>
</dbReference>
<comment type="caution">
    <text evidence="2">The sequence shown here is derived from an EMBL/GenBank/DDBJ whole genome shotgun (WGS) entry which is preliminary data.</text>
</comment>
<reference evidence="2" key="1">
    <citation type="submission" date="2021-02" db="EMBL/GenBank/DDBJ databases">
        <authorList>
            <person name="Nowell W R."/>
        </authorList>
    </citation>
    <scope>NUCLEOTIDE SEQUENCE</scope>
</reference>
<sequence>MSIIGMFVNALPMRYTIATQTFEHSYFPLQRILAQHSHISRPTFLDVFFGFVSFPSDDNHNEVTLGDIPIYTMPYSIKINTDEIASKFDFSPSIIHDTITDQLSCTIDASLDLFNPSTIYKIGQRFQILLQQLFPSNSINETCQSIHESSIILPNEKLLMESINNTQTLFSSSTHCVQHEFIQQVNKQSQKIAIELDEQSLTYNELLYYAQYLSLEFLTNSNYIPGNVVCQCIDRSISIFIGMLSIIMAGGSYCPLSPRDHEHRIQSFIEQT</sequence>
<evidence type="ECO:0000259" key="1">
    <source>
        <dbReference type="Pfam" id="PF00501"/>
    </source>
</evidence>
<dbReference type="Proteomes" id="UP000663877">
    <property type="component" value="Unassembled WGS sequence"/>
</dbReference>
<keyword evidence="4" id="KW-1185">Reference proteome</keyword>
<name>A0A815EJA4_9BILA</name>
<dbReference type="Gene3D" id="3.30.559.10">
    <property type="entry name" value="Chloramphenicol acetyltransferase-like domain"/>
    <property type="match status" value="1"/>
</dbReference>
<dbReference type="InterPro" id="IPR000873">
    <property type="entry name" value="AMP-dep_synth/lig_dom"/>
</dbReference>
<dbReference type="GO" id="GO:0031177">
    <property type="term" value="F:phosphopantetheine binding"/>
    <property type="evidence" value="ECO:0007669"/>
    <property type="project" value="TreeGrafter"/>
</dbReference>
<dbReference type="PANTHER" id="PTHR45527">
    <property type="entry name" value="NONRIBOSOMAL PEPTIDE SYNTHETASE"/>
    <property type="match status" value="1"/>
</dbReference>
<dbReference type="Pfam" id="PF00501">
    <property type="entry name" value="AMP-binding"/>
    <property type="match status" value="1"/>
</dbReference>
<evidence type="ECO:0000313" key="5">
    <source>
        <dbReference type="Proteomes" id="UP000663877"/>
    </source>
</evidence>
<dbReference type="GO" id="GO:0043041">
    <property type="term" value="P:amino acid activation for nonribosomal peptide biosynthetic process"/>
    <property type="evidence" value="ECO:0007669"/>
    <property type="project" value="TreeGrafter"/>
</dbReference>
<dbReference type="EMBL" id="CAJNOM010000766">
    <property type="protein sequence ID" value="CAF1558679.1"/>
    <property type="molecule type" value="Genomic_DNA"/>
</dbReference>
<dbReference type="Proteomes" id="UP000663832">
    <property type="component" value="Unassembled WGS sequence"/>
</dbReference>
<organism evidence="2 5">
    <name type="scientific">Adineta steineri</name>
    <dbReference type="NCBI Taxonomy" id="433720"/>
    <lineage>
        <taxon>Eukaryota</taxon>
        <taxon>Metazoa</taxon>
        <taxon>Spiralia</taxon>
        <taxon>Gnathifera</taxon>
        <taxon>Rotifera</taxon>
        <taxon>Eurotatoria</taxon>
        <taxon>Bdelloidea</taxon>
        <taxon>Adinetida</taxon>
        <taxon>Adinetidae</taxon>
        <taxon>Adineta</taxon>
    </lineage>
</organism>
<proteinExistence type="predicted"/>
<dbReference type="Gene3D" id="3.40.50.980">
    <property type="match status" value="2"/>
</dbReference>
<dbReference type="SUPFAM" id="SSF56801">
    <property type="entry name" value="Acetyl-CoA synthetase-like"/>
    <property type="match status" value="1"/>
</dbReference>
<dbReference type="EMBL" id="CAJNOI010000585">
    <property type="protein sequence ID" value="CAF1312222.1"/>
    <property type="molecule type" value="Genomic_DNA"/>
</dbReference>
<dbReference type="SUPFAM" id="SSF52777">
    <property type="entry name" value="CoA-dependent acyltransferases"/>
    <property type="match status" value="1"/>
</dbReference>
<dbReference type="GO" id="GO:0044550">
    <property type="term" value="P:secondary metabolite biosynthetic process"/>
    <property type="evidence" value="ECO:0007669"/>
    <property type="project" value="TreeGrafter"/>
</dbReference>
<dbReference type="AlphaFoldDB" id="A0A815EJA4"/>
<protein>
    <recommendedName>
        <fullName evidence="1">AMP-dependent synthetase/ligase domain-containing protein</fullName>
    </recommendedName>
</protein>
<feature type="domain" description="AMP-dependent synthetase/ligase" evidence="1">
    <location>
        <begin position="183"/>
        <end position="271"/>
    </location>
</feature>
<dbReference type="PANTHER" id="PTHR45527:SF1">
    <property type="entry name" value="FATTY ACID SYNTHASE"/>
    <property type="match status" value="1"/>
</dbReference>
<evidence type="ECO:0000313" key="2">
    <source>
        <dbReference type="EMBL" id="CAF1312222.1"/>
    </source>
</evidence>
<evidence type="ECO:0000313" key="3">
    <source>
        <dbReference type="EMBL" id="CAF1558679.1"/>
    </source>
</evidence>
<evidence type="ECO:0000313" key="4">
    <source>
        <dbReference type="Proteomes" id="UP000663832"/>
    </source>
</evidence>
<dbReference type="InterPro" id="IPR023213">
    <property type="entry name" value="CAT-like_dom_sf"/>
</dbReference>
<gene>
    <name evidence="2" type="ORF">BJG266_LOCUS32879</name>
    <name evidence="3" type="ORF">QVE165_LOCUS47709</name>
</gene>
<dbReference type="Gene3D" id="3.30.559.30">
    <property type="entry name" value="Nonribosomal peptide synthetase, condensation domain"/>
    <property type="match status" value="1"/>
</dbReference>
<accession>A0A815EJA4</accession>